<evidence type="ECO:0000256" key="1">
    <source>
        <dbReference type="ARBA" id="ARBA00022837"/>
    </source>
</evidence>
<dbReference type="Gene3D" id="1.10.238.10">
    <property type="entry name" value="EF-hand"/>
    <property type="match status" value="1"/>
</dbReference>
<name>C5M0Q9_PERM5</name>
<accession>C5M0Q9</accession>
<keyword evidence="1" id="KW-0106">Calcium</keyword>
<organism evidence="5">
    <name type="scientific">Perkinsus marinus (strain ATCC 50983 / TXsc)</name>
    <dbReference type="NCBI Taxonomy" id="423536"/>
    <lineage>
        <taxon>Eukaryota</taxon>
        <taxon>Sar</taxon>
        <taxon>Alveolata</taxon>
        <taxon>Perkinsozoa</taxon>
        <taxon>Perkinsea</taxon>
        <taxon>Perkinsida</taxon>
        <taxon>Perkinsidae</taxon>
        <taxon>Perkinsus</taxon>
    </lineage>
</organism>
<gene>
    <name evidence="4" type="ORF">Pmar_PMAR029140</name>
</gene>
<dbReference type="EMBL" id="GG687161">
    <property type="protein sequence ID" value="EEQ97417.1"/>
    <property type="molecule type" value="Genomic_DNA"/>
</dbReference>
<protein>
    <recommendedName>
        <fullName evidence="3">EF-hand domain-containing protein</fullName>
    </recommendedName>
</protein>
<dbReference type="InterPro" id="IPR018247">
    <property type="entry name" value="EF_Hand_1_Ca_BS"/>
</dbReference>
<dbReference type="PROSITE" id="PS50222">
    <property type="entry name" value="EF_HAND_2"/>
    <property type="match status" value="1"/>
</dbReference>
<dbReference type="InterPro" id="IPR002048">
    <property type="entry name" value="EF_hand_dom"/>
</dbReference>
<evidence type="ECO:0000259" key="3">
    <source>
        <dbReference type="PROSITE" id="PS50222"/>
    </source>
</evidence>
<dbReference type="GO" id="GO:0005509">
    <property type="term" value="F:calcium ion binding"/>
    <property type="evidence" value="ECO:0007669"/>
    <property type="project" value="InterPro"/>
</dbReference>
<dbReference type="InParanoid" id="C5M0Q9"/>
<dbReference type="RefSeq" id="XP_002764700.1">
    <property type="nucleotide sequence ID" value="XM_002764654.1"/>
</dbReference>
<dbReference type="Proteomes" id="UP000007800">
    <property type="component" value="Unassembled WGS sequence"/>
</dbReference>
<evidence type="ECO:0000313" key="4">
    <source>
        <dbReference type="EMBL" id="EEQ97417.1"/>
    </source>
</evidence>
<sequence>MRQHVNTVMDTLELSLLREQHNGVLRQWSYDGKLEIGKPVTAVNCRMSIRSRFSRVEVLGRKSNSTGNLAVKGVSAQEHSEMARGGSSDAYPALRQTSATLLPVYEQLMQTRDQRPLMMLREKEKQERMNLRRNLPTPIHGDDGCGNHTRSVKEMIALLRPVPTKRRLEGASEMRSLYNNREGRRRLMGAGYDSDEAFMMNSVDDESLVNFIRAVIACGEELPGDLLKKAAQSVPNEELAGLLSNPWEASLAKVFVELDKNCTGELSEGEFCDGMMDLLDGEYELGWLYRLFLWLDSDHRGYMDLHMCLKLASILRQIERTRQIVDLTSPRQSVASEIDMDDTLSEGDSDTVDEAQS</sequence>
<evidence type="ECO:0000313" key="5">
    <source>
        <dbReference type="Proteomes" id="UP000007800"/>
    </source>
</evidence>
<dbReference type="SUPFAM" id="SSF47473">
    <property type="entry name" value="EF-hand"/>
    <property type="match status" value="1"/>
</dbReference>
<evidence type="ECO:0000256" key="2">
    <source>
        <dbReference type="SAM" id="MobiDB-lite"/>
    </source>
</evidence>
<dbReference type="AlphaFoldDB" id="C5M0Q9"/>
<reference evidence="4 5" key="1">
    <citation type="submission" date="2008-07" db="EMBL/GenBank/DDBJ databases">
        <authorList>
            <person name="El-Sayed N."/>
            <person name="Caler E."/>
            <person name="Inman J."/>
            <person name="Amedeo P."/>
            <person name="Hass B."/>
            <person name="Wortman J."/>
        </authorList>
    </citation>
    <scope>NUCLEOTIDE SEQUENCE [LARGE SCALE GENOMIC DNA]</scope>
    <source>
        <strain evidence="5">ATCC 50983 / TXsc</strain>
    </source>
</reference>
<dbReference type="PROSITE" id="PS00018">
    <property type="entry name" value="EF_HAND_1"/>
    <property type="match status" value="1"/>
</dbReference>
<keyword evidence="5" id="KW-1185">Reference proteome</keyword>
<dbReference type="GeneID" id="9054973"/>
<feature type="region of interest" description="Disordered" evidence="2">
    <location>
        <begin position="336"/>
        <end position="357"/>
    </location>
</feature>
<feature type="domain" description="EF-hand" evidence="3">
    <location>
        <begin position="246"/>
        <end position="281"/>
    </location>
</feature>
<feature type="compositionally biased region" description="Acidic residues" evidence="2">
    <location>
        <begin position="338"/>
        <end position="357"/>
    </location>
</feature>
<dbReference type="InterPro" id="IPR011992">
    <property type="entry name" value="EF-hand-dom_pair"/>
</dbReference>
<proteinExistence type="predicted"/>